<gene>
    <name evidence="1" type="ORF">NONO_c25280</name>
</gene>
<dbReference type="AlphaFoldDB" id="W5TEA6"/>
<name>W5TEA6_9NOCA</name>
<dbReference type="KEGG" id="nno:NONO_c25280"/>
<proteinExistence type="predicted"/>
<evidence type="ECO:0000313" key="2">
    <source>
        <dbReference type="Proteomes" id="UP000019150"/>
    </source>
</evidence>
<organism evidence="1 2">
    <name type="scientific">Nocardia nova SH22a</name>
    <dbReference type="NCBI Taxonomy" id="1415166"/>
    <lineage>
        <taxon>Bacteria</taxon>
        <taxon>Bacillati</taxon>
        <taxon>Actinomycetota</taxon>
        <taxon>Actinomycetes</taxon>
        <taxon>Mycobacteriales</taxon>
        <taxon>Nocardiaceae</taxon>
        <taxon>Nocardia</taxon>
    </lineage>
</organism>
<dbReference type="STRING" id="1415166.NONO_c25280"/>
<protein>
    <submittedName>
        <fullName evidence="1">Uncharacterized protein</fullName>
    </submittedName>
</protein>
<evidence type="ECO:0000313" key="1">
    <source>
        <dbReference type="EMBL" id="AHH17323.1"/>
    </source>
</evidence>
<dbReference type="PATRIC" id="fig|1415166.3.peg.2587"/>
<accession>W5TEA6</accession>
<reference evidence="1 2" key="1">
    <citation type="journal article" date="2014" name="Appl. Environ. Microbiol.">
        <title>Insights into the Microbial Degradation of Rubber and Gutta-Percha by Analysis of the Complete Genome of Nocardia nova SH22a.</title>
        <authorList>
            <person name="Luo Q."/>
            <person name="Hiessl S."/>
            <person name="Poehlein A."/>
            <person name="Daniel R."/>
            <person name="Steinbuchel A."/>
        </authorList>
    </citation>
    <scope>NUCLEOTIDE SEQUENCE [LARGE SCALE GENOMIC DNA]</scope>
    <source>
        <strain evidence="1">SH22a</strain>
    </source>
</reference>
<keyword evidence="2" id="KW-1185">Reference proteome</keyword>
<dbReference type="EMBL" id="CP006850">
    <property type="protein sequence ID" value="AHH17323.1"/>
    <property type="molecule type" value="Genomic_DNA"/>
</dbReference>
<dbReference type="RefSeq" id="WP_025348801.1">
    <property type="nucleotide sequence ID" value="NZ_CP006850.1"/>
</dbReference>
<dbReference type="OrthoDB" id="3682367at2"/>
<dbReference type="Proteomes" id="UP000019150">
    <property type="component" value="Chromosome"/>
</dbReference>
<sequence>MIWRVEQRGIGERMITTEEGKSGCRGYGSFLDTTGDTDTWLAPLRRDLENLDESGRRRLRELQHLLVDLVERLDPAKKINPRELTRA</sequence>
<dbReference type="HOGENOM" id="CLU_2480239_0_0_11"/>